<comment type="catalytic activity">
    <reaction evidence="8">
        <text>a 2,3-bis-O-phytanyl-sn-glycerol 1-phospholipid + 8 A = a 2,3-bis-O-(geranylgeranyl)-sn-glycerol 1-phospholipid + 8 AH2</text>
        <dbReference type="Rhea" id="RHEA:64376"/>
        <dbReference type="ChEBI" id="CHEBI:13193"/>
        <dbReference type="ChEBI" id="CHEBI:17499"/>
        <dbReference type="ChEBI" id="CHEBI:138139"/>
        <dbReference type="ChEBI" id="CHEBI:138140"/>
    </reaction>
</comment>
<dbReference type="Proteomes" id="UP000317158">
    <property type="component" value="Unassembled WGS sequence"/>
</dbReference>
<feature type="binding site" evidence="8">
    <location>
        <position position="45"/>
    </location>
    <ligand>
        <name>FAD</name>
        <dbReference type="ChEBI" id="CHEBI:57692"/>
    </ligand>
</feature>
<feature type="binding site" evidence="8">
    <location>
        <position position="48"/>
    </location>
    <ligand>
        <name>FAD</name>
        <dbReference type="ChEBI" id="CHEBI:57692"/>
    </ligand>
</feature>
<comment type="caution">
    <text evidence="11">The sequence shown here is derived from an EMBL/GenBank/DDBJ whole genome shotgun (WGS) entry which is preliminary data.</text>
</comment>
<comment type="caution">
    <text evidence="8">Lacks conserved residue(s) required for the propagation of feature annotation.</text>
</comment>
<dbReference type="GO" id="GO:0046474">
    <property type="term" value="P:glycerophospholipid biosynthetic process"/>
    <property type="evidence" value="ECO:0007669"/>
    <property type="project" value="UniProtKB-UniRule"/>
</dbReference>
<feature type="binding site" evidence="8">
    <location>
        <position position="294"/>
    </location>
    <ligand>
        <name>FAD</name>
        <dbReference type="ChEBI" id="CHEBI:57692"/>
    </ligand>
</feature>
<evidence type="ECO:0000256" key="4">
    <source>
        <dbReference type="ARBA" id="ARBA00023002"/>
    </source>
</evidence>
<dbReference type="UniPathway" id="UPA00940"/>
<dbReference type="AlphaFoldDB" id="A0A520KSB5"/>
<dbReference type="Pfam" id="PF01494">
    <property type="entry name" value="FAD_binding_3"/>
    <property type="match status" value="1"/>
</dbReference>
<evidence type="ECO:0000313" key="11">
    <source>
        <dbReference type="EMBL" id="RZN64818.1"/>
    </source>
</evidence>
<dbReference type="GO" id="GO:0016628">
    <property type="term" value="F:oxidoreductase activity, acting on the CH-CH group of donors, NAD or NADP as acceptor"/>
    <property type="evidence" value="ECO:0007669"/>
    <property type="project" value="InterPro"/>
</dbReference>
<keyword evidence="7 8" id="KW-1208">Phospholipid metabolism</keyword>
<comment type="miscellaneous">
    <text evidence="8">Reduction reaction proceeds via syn addition of hydrogen for double bonds.</text>
</comment>
<dbReference type="GO" id="GO:0046467">
    <property type="term" value="P:membrane lipid biosynthetic process"/>
    <property type="evidence" value="ECO:0007669"/>
    <property type="project" value="InterPro"/>
</dbReference>
<dbReference type="GO" id="GO:0016020">
    <property type="term" value="C:membrane"/>
    <property type="evidence" value="ECO:0007669"/>
    <property type="project" value="GOC"/>
</dbReference>
<dbReference type="InterPro" id="IPR054715">
    <property type="entry name" value="GGR_cat"/>
</dbReference>
<accession>A0A520KSB5</accession>
<dbReference type="Pfam" id="PF22578">
    <property type="entry name" value="GGR_cat"/>
    <property type="match status" value="1"/>
</dbReference>
<dbReference type="SUPFAM" id="SSF51905">
    <property type="entry name" value="FAD/NAD(P)-binding domain"/>
    <property type="match status" value="1"/>
</dbReference>
<gene>
    <name evidence="11" type="ORF">EF806_01850</name>
</gene>
<dbReference type="GO" id="GO:0045550">
    <property type="term" value="F:geranylgeranyl reductase activity"/>
    <property type="evidence" value="ECO:0007669"/>
    <property type="project" value="InterPro"/>
</dbReference>
<comment type="catalytic activity">
    <reaction evidence="8">
        <text>archaetidylserine + 8 AH2 = 2,3-bis-O-phytanyl-sn-glycero-3-phospho-L-serine + 8 A</text>
        <dbReference type="Rhea" id="RHEA:84215"/>
        <dbReference type="ChEBI" id="CHEBI:13193"/>
        <dbReference type="ChEBI" id="CHEBI:17499"/>
        <dbReference type="ChEBI" id="CHEBI:71517"/>
        <dbReference type="ChEBI" id="CHEBI:74853"/>
    </reaction>
</comment>
<organism evidence="11 12">
    <name type="scientific">Methanoliparum thermophilum</name>
    <dbReference type="NCBI Taxonomy" id="2491083"/>
    <lineage>
        <taxon>Archaea</taxon>
        <taxon>Methanobacteriati</taxon>
        <taxon>Methanobacteriota</taxon>
        <taxon>Candidatus Methanoliparia</taxon>
        <taxon>Candidatus Methanoliparales</taxon>
        <taxon>Candidatus Methanoliparaceae</taxon>
        <taxon>Candidatus Methanoliparum</taxon>
    </lineage>
</organism>
<dbReference type="NCBIfam" id="TIGR02032">
    <property type="entry name" value="GG-red-SF"/>
    <property type="match status" value="1"/>
</dbReference>
<reference evidence="11 12" key="1">
    <citation type="journal article" date="2019" name="Nat. Microbiol.">
        <title>Wide diversity of methane and short-chain alkane metabolisms in uncultured archaea.</title>
        <authorList>
            <person name="Borrel G."/>
            <person name="Adam P.S."/>
            <person name="McKay L.J."/>
            <person name="Chen L.X."/>
            <person name="Sierra-Garcia I.N."/>
            <person name="Sieber C.M."/>
            <person name="Letourneur Q."/>
            <person name="Ghozlane A."/>
            <person name="Andersen G.L."/>
            <person name="Li W.J."/>
            <person name="Hallam S.J."/>
            <person name="Muyzer G."/>
            <person name="de Oliveira V.M."/>
            <person name="Inskeep W.P."/>
            <person name="Banfield J.F."/>
            <person name="Gribaldo S."/>
        </authorList>
    </citation>
    <scope>NUCLEOTIDE SEQUENCE [LARGE SCALE GENOMIC DNA]</scope>
    <source>
        <strain evidence="11">NM1a</strain>
    </source>
</reference>
<keyword evidence="2 8" id="KW-0285">Flavoprotein</keyword>
<feature type="binding site" evidence="8">
    <location>
        <position position="34"/>
    </location>
    <ligand>
        <name>FAD</name>
        <dbReference type="ChEBI" id="CHEBI:57692"/>
    </ligand>
</feature>
<dbReference type="Gene3D" id="3.50.50.60">
    <property type="entry name" value="FAD/NAD(P)-binding domain"/>
    <property type="match status" value="1"/>
</dbReference>
<dbReference type="InterPro" id="IPR036188">
    <property type="entry name" value="FAD/NAD-bd_sf"/>
</dbReference>
<evidence type="ECO:0000313" key="12">
    <source>
        <dbReference type="Proteomes" id="UP000317158"/>
    </source>
</evidence>
<keyword evidence="3 8" id="KW-0274">FAD</keyword>
<evidence type="ECO:0000259" key="10">
    <source>
        <dbReference type="Pfam" id="PF22578"/>
    </source>
</evidence>
<feature type="binding site" evidence="8">
    <location>
        <position position="124"/>
    </location>
    <ligand>
        <name>FAD</name>
        <dbReference type="ChEBI" id="CHEBI:57692"/>
    </ligand>
</feature>
<evidence type="ECO:0000256" key="2">
    <source>
        <dbReference type="ARBA" id="ARBA00022630"/>
    </source>
</evidence>
<feature type="binding site" evidence="8">
    <location>
        <position position="281"/>
    </location>
    <ligand>
        <name>FAD</name>
        <dbReference type="ChEBI" id="CHEBI:57692"/>
    </ligand>
</feature>
<proteinExistence type="inferred from homology"/>
<name>A0A520KSB5_METT2</name>
<dbReference type="InterPro" id="IPR011777">
    <property type="entry name" value="Geranylgeranyl_Rdtase_fam"/>
</dbReference>
<dbReference type="EC" id="1.3.-.-" evidence="8"/>
<evidence type="ECO:0000256" key="3">
    <source>
        <dbReference type="ARBA" id="ARBA00022827"/>
    </source>
</evidence>
<evidence type="ECO:0000256" key="7">
    <source>
        <dbReference type="ARBA" id="ARBA00023264"/>
    </source>
</evidence>
<dbReference type="InterPro" id="IPR023590">
    <property type="entry name" value="DGGGPL_reductase"/>
</dbReference>
<comment type="catalytic activity">
    <reaction evidence="8">
        <text>2,3-bis-O-(phytanyl)-sn-glycerol 1-phosphate + 8 A = 2,3-bis-O-(geranylgeranyl)-sn-glycerol 1-phosphate + 8 AH2</text>
        <dbReference type="Rhea" id="RHEA:64368"/>
        <dbReference type="ChEBI" id="CHEBI:13193"/>
        <dbReference type="ChEBI" id="CHEBI:17499"/>
        <dbReference type="ChEBI" id="CHEBI:58837"/>
        <dbReference type="ChEBI" id="CHEBI:73125"/>
    </reaction>
</comment>
<dbReference type="InterPro" id="IPR002938">
    <property type="entry name" value="FAD-bd"/>
</dbReference>
<dbReference type="PRINTS" id="PR00420">
    <property type="entry name" value="RNGMNOXGNASE"/>
</dbReference>
<evidence type="ECO:0000256" key="1">
    <source>
        <dbReference type="ARBA" id="ARBA00022516"/>
    </source>
</evidence>
<keyword evidence="6 8" id="KW-0594">Phospholipid biosynthesis</keyword>
<comment type="catalytic activity">
    <reaction evidence="8">
        <text>CDP-2,3-bis-O-(geranylgeranyl)-sn-glycerol + 8 AH2 = CDP-2,3-bis-O-(phytanyl)-sn-glycerol + 8 A</text>
        <dbReference type="Rhea" id="RHEA:84207"/>
        <dbReference type="ChEBI" id="CHEBI:13193"/>
        <dbReference type="ChEBI" id="CHEBI:17499"/>
        <dbReference type="ChEBI" id="CHEBI:58838"/>
        <dbReference type="ChEBI" id="CHEBI:74004"/>
    </reaction>
</comment>
<evidence type="ECO:0000256" key="6">
    <source>
        <dbReference type="ARBA" id="ARBA00023209"/>
    </source>
</evidence>
<feature type="binding site" evidence="8">
    <location>
        <position position="372"/>
    </location>
    <ligand>
        <name>a 2,3-bis-O-(geranylgeranyl)-sn-glycerol 1-phospholipid</name>
        <dbReference type="ChEBI" id="CHEBI:138140"/>
    </ligand>
</feature>
<dbReference type="InterPro" id="IPR050407">
    <property type="entry name" value="Geranylgeranyl_reductase"/>
</dbReference>
<comment type="cofactor">
    <cofactor evidence="8">
        <name>FAD</name>
        <dbReference type="ChEBI" id="CHEBI:57692"/>
    </cofactor>
    <text evidence="8">Binds 1 FAD per subunit.</text>
</comment>
<comment type="function">
    <text evidence="8">Is involved in the reduction of 2,3-digeranylgeranylglycerophospholipids (unsaturated archaeols) into 2,3-diphytanylglycerophospholipids (saturated archaeols) in the biosynthesis of archaeal membrane lipids. Catalyzes the formation of archaetidic acid (2,3-di-O-phytanyl-sn-glyceryl phosphate) from 2,3-di-O-geranylgeranylglyceryl phosphate (DGGGP) via the hydrogenation of each double bond of the isoprenoid chains. Is also probably able to reduce double bonds of geranyl groups in CDP-2,3-bis-O-(geranylgeranyl)-sn-glycerol and archaetidylserine, thus acting at various stages in the biosynthesis of archaeal membrane lipids.</text>
</comment>
<dbReference type="PANTHER" id="PTHR42685">
    <property type="entry name" value="GERANYLGERANYL DIPHOSPHATE REDUCTASE"/>
    <property type="match status" value="1"/>
</dbReference>
<protein>
    <recommendedName>
        <fullName evidence="8">Digeranylgeranylglycerophospholipid reductase</fullName>
        <shortName evidence="8">DGGGPL reductase</shortName>
        <ecNumber evidence="8">1.3.-.-</ecNumber>
    </recommendedName>
    <alternativeName>
        <fullName evidence="8">2,3-bis-O-geranylgeranylglyceryl phosphate reductase</fullName>
    </alternativeName>
    <alternativeName>
        <fullName evidence="8">Geranylgeranyl reductase</fullName>
        <shortName evidence="8">GGR</shortName>
    </alternativeName>
</protein>
<dbReference type="HAMAP" id="MF_01287">
    <property type="entry name" value="DGGGPL_reductase"/>
    <property type="match status" value="1"/>
</dbReference>
<comment type="similarity">
    <text evidence="8">Belongs to the geranylgeranyl reductase family. DGGGPL reductase subfamily.</text>
</comment>
<keyword evidence="5 8" id="KW-0443">Lipid metabolism</keyword>
<evidence type="ECO:0000259" key="9">
    <source>
        <dbReference type="Pfam" id="PF01494"/>
    </source>
</evidence>
<comment type="pathway">
    <text evidence="8">Membrane lipid metabolism; glycerophospholipid metabolism.</text>
</comment>
<feature type="binding site" evidence="8">
    <location>
        <position position="100"/>
    </location>
    <ligand>
        <name>FAD</name>
        <dbReference type="ChEBI" id="CHEBI:57692"/>
    </ligand>
</feature>
<dbReference type="GO" id="GO:0071949">
    <property type="term" value="F:FAD binding"/>
    <property type="evidence" value="ECO:0007669"/>
    <property type="project" value="InterPro"/>
</dbReference>
<keyword evidence="1 8" id="KW-0444">Lipid biosynthesis</keyword>
<sequence length="398" mass="43538">MKNRYDIVVVGAGPGGSMAAKVAAMGGLDVLLVEKRQEIGSPIRCAEGVSKKGLKKFLPQIKKEWISCEVEGARIYSPDGTMVEMAEEMAGSEVGYVLERKIFDRDLATLSGDAGADVYAKTNVTDLVLKDGVVKGVKGKHLGRSFEVECNLVIGADGTESKIGRMGGIDTTLKPIDIESGVEYIMTDIEVNDLCNFYLGNDIAPGGYAWMFPKGDNMANIGLAVLGKYLIKKNVKRPIDYLNKFVKEHYKDGKIVSVVFGGIPVSRPIKTISNGIMLVGDAARFTDPITGGGILKAMESGIMAGETAIDAIEAEDFSENELKKYEDKWRPTIGMKNERNYLIKEFFINLSDEKLNDLARSINEVKIKEMSVTGLIAMLIEKNPKTLENLSEILLKYL</sequence>
<feature type="binding site" evidence="8">
    <location>
        <position position="293"/>
    </location>
    <ligand>
        <name>FAD</name>
        <dbReference type="ChEBI" id="CHEBI:57692"/>
    </ligand>
</feature>
<feature type="binding site" evidence="8">
    <location>
        <position position="336"/>
    </location>
    <ligand>
        <name>a 2,3-bis-O-(geranylgeranyl)-sn-glycerol 1-phospholipid</name>
        <dbReference type="ChEBI" id="CHEBI:138140"/>
    </ligand>
</feature>
<dbReference type="EMBL" id="RXIF01000004">
    <property type="protein sequence ID" value="RZN64818.1"/>
    <property type="molecule type" value="Genomic_DNA"/>
</dbReference>
<keyword evidence="4 8" id="KW-0560">Oxidoreductase</keyword>
<dbReference type="PANTHER" id="PTHR42685:SF18">
    <property type="entry name" value="DIGERANYLGERANYLGLYCEROPHOSPHOLIPID REDUCTASE"/>
    <property type="match status" value="1"/>
</dbReference>
<evidence type="ECO:0000256" key="5">
    <source>
        <dbReference type="ARBA" id="ARBA00023098"/>
    </source>
</evidence>
<evidence type="ECO:0000256" key="8">
    <source>
        <dbReference type="HAMAP-Rule" id="MF_01287"/>
    </source>
</evidence>
<feature type="domain" description="FAD-binding" evidence="9">
    <location>
        <begin position="5"/>
        <end position="173"/>
    </location>
</feature>
<feature type="binding site" evidence="8">
    <location>
        <position position="46"/>
    </location>
    <ligand>
        <name>FAD</name>
        <dbReference type="ChEBI" id="CHEBI:57692"/>
    </ligand>
</feature>
<feature type="domain" description="Digeranylgeranylglycerophospholipid reductase catalytic" evidence="10">
    <location>
        <begin position="177"/>
        <end position="262"/>
    </location>
</feature>
<feature type="binding site" evidence="8">
    <location>
        <position position="15"/>
    </location>
    <ligand>
        <name>FAD</name>
        <dbReference type="ChEBI" id="CHEBI:57692"/>
    </ligand>
</feature>
<dbReference type="Gene3D" id="3.30.9.10">
    <property type="entry name" value="D-Amino Acid Oxidase, subunit A, domain 2"/>
    <property type="match status" value="1"/>
</dbReference>